<comment type="caution">
    <text evidence="1">The sequence shown here is derived from an EMBL/GenBank/DDBJ whole genome shotgun (WGS) entry which is preliminary data.</text>
</comment>
<reference evidence="1" key="2">
    <citation type="submission" date="2023-06" db="EMBL/GenBank/DDBJ databases">
        <authorList>
            <consortium name="Lawrence Berkeley National Laboratory"/>
            <person name="Haridas S."/>
            <person name="Hensen N."/>
            <person name="Bonometti L."/>
            <person name="Westerberg I."/>
            <person name="Brannstrom I.O."/>
            <person name="Guillou S."/>
            <person name="Cros-Aarteil S."/>
            <person name="Calhoun S."/>
            <person name="Kuo A."/>
            <person name="Mondo S."/>
            <person name="Pangilinan J."/>
            <person name="Riley R."/>
            <person name="Labutti K."/>
            <person name="Andreopoulos B."/>
            <person name="Lipzen A."/>
            <person name="Chen C."/>
            <person name="Yanf M."/>
            <person name="Daum C."/>
            <person name="Ng V."/>
            <person name="Clum A."/>
            <person name="Steindorff A."/>
            <person name="Ohm R."/>
            <person name="Martin F."/>
            <person name="Silar P."/>
            <person name="Natvig D."/>
            <person name="Lalanne C."/>
            <person name="Gautier V."/>
            <person name="Ament-Velasquez S.L."/>
            <person name="Kruys A."/>
            <person name="Hutchinson M.I."/>
            <person name="Powell A.J."/>
            <person name="Barry K."/>
            <person name="Miller A.N."/>
            <person name="Grigoriev I.V."/>
            <person name="Debuchy R."/>
            <person name="Gladieux P."/>
            <person name="Thoren M.H."/>
            <person name="Johannesson H."/>
        </authorList>
    </citation>
    <scope>NUCLEOTIDE SEQUENCE</scope>
    <source>
        <strain evidence="1">CBS 168.71</strain>
    </source>
</reference>
<evidence type="ECO:0000313" key="1">
    <source>
        <dbReference type="EMBL" id="KAK3299305.1"/>
    </source>
</evidence>
<dbReference type="Pfam" id="PF20055">
    <property type="entry name" value="DUF6454"/>
    <property type="match status" value="1"/>
</dbReference>
<protein>
    <submittedName>
        <fullName evidence="1">Uncharacterized protein</fullName>
    </submittedName>
</protein>
<name>A0AAE0HMK0_9PEZI</name>
<dbReference type="RefSeq" id="XP_062662819.1">
    <property type="nucleotide sequence ID" value="XM_062809046.1"/>
</dbReference>
<reference evidence="1" key="1">
    <citation type="journal article" date="2023" name="Mol. Phylogenet. Evol.">
        <title>Genome-scale phylogeny and comparative genomics of the fungal order Sordariales.</title>
        <authorList>
            <person name="Hensen N."/>
            <person name="Bonometti L."/>
            <person name="Westerberg I."/>
            <person name="Brannstrom I.O."/>
            <person name="Guillou S."/>
            <person name="Cros-Aarteil S."/>
            <person name="Calhoun S."/>
            <person name="Haridas S."/>
            <person name="Kuo A."/>
            <person name="Mondo S."/>
            <person name="Pangilinan J."/>
            <person name="Riley R."/>
            <person name="LaButti K."/>
            <person name="Andreopoulos B."/>
            <person name="Lipzen A."/>
            <person name="Chen C."/>
            <person name="Yan M."/>
            <person name="Daum C."/>
            <person name="Ng V."/>
            <person name="Clum A."/>
            <person name="Steindorff A."/>
            <person name="Ohm R.A."/>
            <person name="Martin F."/>
            <person name="Silar P."/>
            <person name="Natvig D.O."/>
            <person name="Lalanne C."/>
            <person name="Gautier V."/>
            <person name="Ament-Velasquez S.L."/>
            <person name="Kruys A."/>
            <person name="Hutchinson M.I."/>
            <person name="Powell A.J."/>
            <person name="Barry K."/>
            <person name="Miller A.N."/>
            <person name="Grigoriev I.V."/>
            <person name="Debuchy R."/>
            <person name="Gladieux P."/>
            <person name="Hiltunen Thoren M."/>
            <person name="Johannesson H."/>
        </authorList>
    </citation>
    <scope>NUCLEOTIDE SEQUENCE</scope>
    <source>
        <strain evidence="1">CBS 168.71</strain>
    </source>
</reference>
<accession>A0AAE0HMK0</accession>
<gene>
    <name evidence="1" type="ORF">B0H64DRAFT_96906</name>
</gene>
<keyword evidence="2" id="KW-1185">Reference proteome</keyword>
<dbReference type="InterPro" id="IPR046312">
    <property type="entry name" value="DUF6454"/>
</dbReference>
<dbReference type="GeneID" id="87845994"/>
<evidence type="ECO:0000313" key="2">
    <source>
        <dbReference type="Proteomes" id="UP001278766"/>
    </source>
</evidence>
<organism evidence="1 2">
    <name type="scientific">Chaetomium fimeti</name>
    <dbReference type="NCBI Taxonomy" id="1854472"/>
    <lineage>
        <taxon>Eukaryota</taxon>
        <taxon>Fungi</taxon>
        <taxon>Dikarya</taxon>
        <taxon>Ascomycota</taxon>
        <taxon>Pezizomycotina</taxon>
        <taxon>Sordariomycetes</taxon>
        <taxon>Sordariomycetidae</taxon>
        <taxon>Sordariales</taxon>
        <taxon>Chaetomiaceae</taxon>
        <taxon>Chaetomium</taxon>
    </lineage>
</organism>
<sequence>METFTSLADRIRDALTALPTASEQWVLGSSSNRIINASALLALLSSVAPAVPAVANVTLYQPGIPIAPSPLPPPAASFQAEEIIRQFVELDRSTEWHLTQRIEFEGDTFEPEGIARIADGSVDDLDDVRYFVSAGEWTVPRAADTHGEGFAHMLVFDGNGRRLADAVVTEPGALEYHGGGIEYDGTYIWTTLAQYRPDSTATLVRMRPGTLQPEPMLRIADHMGAVVHDLSTGDILTLNWGARSASLWNLNYKPAIPPAFTAPRAVIKNPSHYTDYQDCKFLGHSQQYGFRPVMLCSGITNLYGTTIGGVALVDMRSMVPLYEVPLTMVSDRGVLVTKNPMDVAIVDGKLRLFFLPDERNSTLYVYEPAVPA</sequence>
<proteinExistence type="predicted"/>
<dbReference type="EMBL" id="JAUEPN010000002">
    <property type="protein sequence ID" value="KAK3299305.1"/>
    <property type="molecule type" value="Genomic_DNA"/>
</dbReference>
<dbReference type="Proteomes" id="UP001278766">
    <property type="component" value="Unassembled WGS sequence"/>
</dbReference>
<dbReference type="AlphaFoldDB" id="A0AAE0HMK0"/>